<dbReference type="EMBL" id="JABMIG020000115">
    <property type="protein sequence ID" value="KAL3791307.1"/>
    <property type="molecule type" value="Genomic_DNA"/>
</dbReference>
<dbReference type="SUPFAM" id="SSF50156">
    <property type="entry name" value="PDZ domain-like"/>
    <property type="match status" value="1"/>
</dbReference>
<dbReference type="PANTHER" id="PTHR38909">
    <property type="entry name" value="G PROTEIN GAMMA DOMAIN-CONTAINING PROTEIN"/>
    <property type="match status" value="1"/>
</dbReference>
<evidence type="ECO:0000256" key="3">
    <source>
        <dbReference type="SAM" id="SignalP"/>
    </source>
</evidence>
<feature type="region of interest" description="Disordered" evidence="1">
    <location>
        <begin position="592"/>
        <end position="822"/>
    </location>
</feature>
<name>A0ABD3PTJ4_9STRA</name>
<keyword evidence="2" id="KW-1133">Transmembrane helix</keyword>
<keyword evidence="3" id="KW-0732">Signal</keyword>
<feature type="chain" id="PRO_5044843879" description="PDZ domain-containing protein" evidence="3">
    <location>
        <begin position="25"/>
        <end position="1315"/>
    </location>
</feature>
<dbReference type="PANTHER" id="PTHR38909:SF1">
    <property type="entry name" value="G PROTEIN GAMMA DOMAIN-CONTAINING PROTEIN"/>
    <property type="match status" value="1"/>
</dbReference>
<evidence type="ECO:0000313" key="4">
    <source>
        <dbReference type="EMBL" id="KAL3791307.1"/>
    </source>
</evidence>
<gene>
    <name evidence="4" type="ORF">HJC23_006036</name>
</gene>
<evidence type="ECO:0008006" key="6">
    <source>
        <dbReference type="Google" id="ProtNLM"/>
    </source>
</evidence>
<organism evidence="4 5">
    <name type="scientific">Cyclotella cryptica</name>
    <dbReference type="NCBI Taxonomy" id="29204"/>
    <lineage>
        <taxon>Eukaryota</taxon>
        <taxon>Sar</taxon>
        <taxon>Stramenopiles</taxon>
        <taxon>Ochrophyta</taxon>
        <taxon>Bacillariophyta</taxon>
        <taxon>Coscinodiscophyceae</taxon>
        <taxon>Thalassiosirophycidae</taxon>
        <taxon>Stephanodiscales</taxon>
        <taxon>Stephanodiscaceae</taxon>
        <taxon>Cyclotella</taxon>
    </lineage>
</organism>
<feature type="compositionally biased region" description="Low complexity" evidence="1">
    <location>
        <begin position="634"/>
        <end position="715"/>
    </location>
</feature>
<protein>
    <recommendedName>
        <fullName evidence="6">PDZ domain-containing protein</fullName>
    </recommendedName>
</protein>
<feature type="region of interest" description="Disordered" evidence="1">
    <location>
        <begin position="346"/>
        <end position="365"/>
    </location>
</feature>
<feature type="transmembrane region" description="Helical" evidence="2">
    <location>
        <begin position="997"/>
        <end position="1018"/>
    </location>
</feature>
<feature type="region of interest" description="Disordered" evidence="1">
    <location>
        <begin position="559"/>
        <end position="579"/>
    </location>
</feature>
<keyword evidence="2" id="KW-0472">Membrane</keyword>
<feature type="compositionally biased region" description="Low complexity" evidence="1">
    <location>
        <begin position="724"/>
        <end position="755"/>
    </location>
</feature>
<proteinExistence type="predicted"/>
<dbReference type="InterPro" id="IPR036034">
    <property type="entry name" value="PDZ_sf"/>
</dbReference>
<evidence type="ECO:0000313" key="5">
    <source>
        <dbReference type="Proteomes" id="UP001516023"/>
    </source>
</evidence>
<sequence length="1315" mass="142623">MNTQQRQRRLLCLLLASLGKQVYGEGLKRLRKVAADPKTDEDFEWATPPISTISSFSFPEISMSIELSVDYSWNGQEEEKYWSTSMSMTKSNGVALSMSDGDDSLWKVDMSAPSATPTVNERFDWAVDGLSFSLSMSASDVLLSSFELMSIPGPSMSMASEDYYYLWNDEETGVPQSSSIEEQPTEDEFAWATNDNTADLSLSMSMPVSTLSMPKLMNMASLSMPILEDVSENEYLWSAETNVPSSSSTVAATENRDHFYWATPGEDGMSLSFSVLEIMVSNPELSLSMPGAMSLHGQEDFDWVTSDTPEYLSFSMSIPDSSITESTSIPESNMSTVSNDEYVWNSEMESKGPSSSSTGASTDEEEDDMLLLLYIPEDALGTTELSLSVPTALDDNREDIDWTTSFLPDEISLSMSVPEILSGSPDKEVFDQDDHLWDTDIANATSYPSSSITEWATQEATSFSLSMSHVLIMPEFSVSMPNLMMSTEKTEYDDEYLWNVEEDPLPSASATGASSAQDFSWVTSGVEEMSLSLPMTGLSFSTPEISLSMEIENLPSADDCTLSTTEADSPSPSPTKRPILLGIASPTTSTLFTPTYVPSSNRSVEPSVSPTLLRTARPSQPLTGTPSAVISFMPSISSSPTVISTSPPSQSTLPSLTHSSAPSTSGLPTLSSSLVPSTSIEPTSTHSASPSTSTEPTIIRSSSPSRSTSPTFTNSMVPSISGGPTVSPTQTPSATPTVSSSSMPSSSHSPTTASPVIDLEMYTPSDRPTDASISSPTPSFLPTSPVPTTLSGKSAKTVDSKTSNPTRKPSQELHPVLLPTPLPSALGTSNGKEYMMTSFSTNATILFDDLSEPMDKETTIVFEQVVTGFLIDATLMNDDQSHQVFISSVDVIDQKVIEVDGNQGTKERHGRSLTTKALQVVIHVVGEVEPEAPDSYIVNVTTMLQDQLDDEGGRQELATRLAKESTYFDSYYSQQNELVFSEAQKGATEDKVTGNRWIVLIVGGCVAVAALVGSIFYMERRFNNATGRRAIRRDGFELFHLRHASADEMEKDMLGRIGTGQPNMSALASPKSVNESRMKSVLDFDDEKVPSQPNEENRESLNLSLDQLKEAVKKRDSNIFIFTDDKRSSTIANGDESLLELKATVSSLSNPSQVDELVSPSPRFRYLPGDAFDYHNAEKLIGDQFDARAILTPYTPRVGKGDGPRTPRTRTVYSFGSPISALSRKDKLFDVNAPPGPLGIIIDTTPDGPMIHSLKPTSQLLGLVNPGDLIVGLDGVDTRNMTAATFTRLMAKRSQGERKITLLKGLAPLTPRTPR</sequence>
<keyword evidence="2" id="KW-0812">Transmembrane</keyword>
<evidence type="ECO:0000256" key="2">
    <source>
        <dbReference type="SAM" id="Phobius"/>
    </source>
</evidence>
<reference evidence="4 5" key="1">
    <citation type="journal article" date="2020" name="G3 (Bethesda)">
        <title>Improved Reference Genome for Cyclotella cryptica CCMP332, a Model for Cell Wall Morphogenesis, Salinity Adaptation, and Lipid Production in Diatoms (Bacillariophyta).</title>
        <authorList>
            <person name="Roberts W.R."/>
            <person name="Downey K.M."/>
            <person name="Ruck E.C."/>
            <person name="Traller J.C."/>
            <person name="Alverson A.J."/>
        </authorList>
    </citation>
    <scope>NUCLEOTIDE SEQUENCE [LARGE SCALE GENOMIC DNA]</scope>
    <source>
        <strain evidence="4 5">CCMP332</strain>
    </source>
</reference>
<feature type="compositionally biased region" description="Low complexity" evidence="1">
    <location>
        <begin position="774"/>
        <end position="791"/>
    </location>
</feature>
<evidence type="ECO:0000256" key="1">
    <source>
        <dbReference type="SAM" id="MobiDB-lite"/>
    </source>
</evidence>
<feature type="compositionally biased region" description="Polar residues" evidence="1">
    <location>
        <begin position="592"/>
        <end position="628"/>
    </location>
</feature>
<accession>A0ABD3PTJ4</accession>
<comment type="caution">
    <text evidence="4">The sequence shown here is derived from an EMBL/GenBank/DDBJ whole genome shotgun (WGS) entry which is preliminary data.</text>
</comment>
<feature type="compositionally biased region" description="Polar residues" evidence="1">
    <location>
        <begin position="561"/>
        <end position="570"/>
    </location>
</feature>
<feature type="signal peptide" evidence="3">
    <location>
        <begin position="1"/>
        <end position="24"/>
    </location>
</feature>
<keyword evidence="5" id="KW-1185">Reference proteome</keyword>
<feature type="compositionally biased region" description="Low complexity" evidence="1">
    <location>
        <begin position="351"/>
        <end position="361"/>
    </location>
</feature>
<dbReference type="Proteomes" id="UP001516023">
    <property type="component" value="Unassembled WGS sequence"/>
</dbReference>